<dbReference type="Pfam" id="PF13359">
    <property type="entry name" value="DDE_Tnp_4"/>
    <property type="match status" value="1"/>
</dbReference>
<keyword evidence="7" id="KW-0539">Nucleus</keyword>
<evidence type="ECO:0000259" key="8">
    <source>
        <dbReference type="Pfam" id="PF13359"/>
    </source>
</evidence>
<dbReference type="Pfam" id="PF26138">
    <property type="entry name" value="DUF8040"/>
    <property type="match status" value="1"/>
</dbReference>
<accession>A0A1Q3CMZ7</accession>
<dbReference type="STRING" id="3775.A0A1Q3CMZ7"/>
<protein>
    <submittedName>
        <fullName evidence="10">DDE_4 domain-containing protein</fullName>
    </submittedName>
</protein>
<dbReference type="GO" id="GO:0005634">
    <property type="term" value="C:nucleus"/>
    <property type="evidence" value="ECO:0007669"/>
    <property type="project" value="UniProtKB-SubCell"/>
</dbReference>
<dbReference type="InterPro" id="IPR058353">
    <property type="entry name" value="DUF8040"/>
</dbReference>
<keyword evidence="4" id="KW-0540">Nuclease</keyword>
<proteinExistence type="inferred from homology"/>
<dbReference type="PANTHER" id="PTHR22930:SF293">
    <property type="entry name" value="PROTEIN ALP1-LIKE"/>
    <property type="match status" value="1"/>
</dbReference>
<dbReference type="GO" id="GO:0046872">
    <property type="term" value="F:metal ion binding"/>
    <property type="evidence" value="ECO:0007669"/>
    <property type="project" value="UniProtKB-KW"/>
</dbReference>
<evidence type="ECO:0000256" key="4">
    <source>
        <dbReference type="ARBA" id="ARBA00022722"/>
    </source>
</evidence>
<dbReference type="GO" id="GO:0004518">
    <property type="term" value="F:nuclease activity"/>
    <property type="evidence" value="ECO:0007669"/>
    <property type="project" value="UniProtKB-KW"/>
</dbReference>
<dbReference type="EMBL" id="BDDD01002445">
    <property type="protein sequence ID" value="GAV81609.1"/>
    <property type="molecule type" value="Genomic_DNA"/>
</dbReference>
<dbReference type="InterPro" id="IPR045249">
    <property type="entry name" value="HARBI1-like"/>
</dbReference>
<dbReference type="OrthoDB" id="1699974at2759"/>
<evidence type="ECO:0000256" key="7">
    <source>
        <dbReference type="ARBA" id="ARBA00023242"/>
    </source>
</evidence>
<dbReference type="InParanoid" id="A0A1Q3CMZ7"/>
<feature type="non-terminal residue" evidence="10">
    <location>
        <position position="1"/>
    </location>
</feature>
<feature type="domain" description="DUF8040" evidence="9">
    <location>
        <begin position="1"/>
        <end position="76"/>
    </location>
</feature>
<evidence type="ECO:0000256" key="6">
    <source>
        <dbReference type="ARBA" id="ARBA00022801"/>
    </source>
</evidence>
<evidence type="ECO:0000313" key="10">
    <source>
        <dbReference type="EMBL" id="GAV81609.1"/>
    </source>
</evidence>
<comment type="subcellular location">
    <subcellularLocation>
        <location evidence="2">Nucleus</location>
    </subcellularLocation>
</comment>
<comment type="similarity">
    <text evidence="3">Belongs to the HARBI1 family.</text>
</comment>
<keyword evidence="6" id="KW-0378">Hydrolase</keyword>
<organism evidence="10 11">
    <name type="scientific">Cephalotus follicularis</name>
    <name type="common">Albany pitcher plant</name>
    <dbReference type="NCBI Taxonomy" id="3775"/>
    <lineage>
        <taxon>Eukaryota</taxon>
        <taxon>Viridiplantae</taxon>
        <taxon>Streptophyta</taxon>
        <taxon>Embryophyta</taxon>
        <taxon>Tracheophyta</taxon>
        <taxon>Spermatophyta</taxon>
        <taxon>Magnoliopsida</taxon>
        <taxon>eudicotyledons</taxon>
        <taxon>Gunneridae</taxon>
        <taxon>Pentapetalae</taxon>
        <taxon>rosids</taxon>
        <taxon>fabids</taxon>
        <taxon>Oxalidales</taxon>
        <taxon>Cephalotaceae</taxon>
        <taxon>Cephalotus</taxon>
    </lineage>
</organism>
<evidence type="ECO:0000256" key="1">
    <source>
        <dbReference type="ARBA" id="ARBA00001968"/>
    </source>
</evidence>
<dbReference type="InterPro" id="IPR027806">
    <property type="entry name" value="HARBI1_dom"/>
</dbReference>
<keyword evidence="5" id="KW-0479">Metal-binding</keyword>
<comment type="cofactor">
    <cofactor evidence="1">
        <name>a divalent metal cation</name>
        <dbReference type="ChEBI" id="CHEBI:60240"/>
    </cofactor>
</comment>
<evidence type="ECO:0000259" key="9">
    <source>
        <dbReference type="Pfam" id="PF26138"/>
    </source>
</evidence>
<sequence>CIDQLRMNRQTFTKLSQMLTHVGGLKCTQNILADEQVAMCLHILAHHVKNRVVKFRFRWLGEIVSRHFKNVLNELIRSQGLLRKPEPVLESSTDGRWKWFKIYKIIFPSLNCLGALDGTYIKVRVPAGYKSSYRTRKGDIATNVLAMCSQDMQFIYILPGWEGSVADGRVLHDAMSMTNGLSVPHGHYYLDDAGYTNCKGFLAPYRGQRYHLNDWRTGHRPNTPKEFFNMKHSSAGNVIERCFGLLKLRWAILRSPSFYSIKI</sequence>
<dbReference type="GO" id="GO:0016787">
    <property type="term" value="F:hydrolase activity"/>
    <property type="evidence" value="ECO:0007669"/>
    <property type="project" value="UniProtKB-KW"/>
</dbReference>
<evidence type="ECO:0000256" key="5">
    <source>
        <dbReference type="ARBA" id="ARBA00022723"/>
    </source>
</evidence>
<dbReference type="AlphaFoldDB" id="A0A1Q3CMZ7"/>
<evidence type="ECO:0000313" key="11">
    <source>
        <dbReference type="Proteomes" id="UP000187406"/>
    </source>
</evidence>
<reference evidence="11" key="1">
    <citation type="submission" date="2016-04" db="EMBL/GenBank/DDBJ databases">
        <title>Cephalotus genome sequencing.</title>
        <authorList>
            <person name="Fukushima K."/>
            <person name="Hasebe M."/>
            <person name="Fang X."/>
        </authorList>
    </citation>
    <scope>NUCLEOTIDE SEQUENCE [LARGE SCALE GENOMIC DNA]</scope>
    <source>
        <strain evidence="11">cv. St1</strain>
    </source>
</reference>
<gene>
    <name evidence="10" type="ORF">CFOL_v3_25063</name>
</gene>
<keyword evidence="11" id="KW-1185">Reference proteome</keyword>
<evidence type="ECO:0000256" key="3">
    <source>
        <dbReference type="ARBA" id="ARBA00006958"/>
    </source>
</evidence>
<dbReference type="Proteomes" id="UP000187406">
    <property type="component" value="Unassembled WGS sequence"/>
</dbReference>
<name>A0A1Q3CMZ7_CEPFO</name>
<evidence type="ECO:0000256" key="2">
    <source>
        <dbReference type="ARBA" id="ARBA00004123"/>
    </source>
</evidence>
<feature type="domain" description="DDE Tnp4" evidence="8">
    <location>
        <begin position="116"/>
        <end position="256"/>
    </location>
</feature>
<dbReference type="PANTHER" id="PTHR22930">
    <property type="match status" value="1"/>
</dbReference>
<comment type="caution">
    <text evidence="10">The sequence shown here is derived from an EMBL/GenBank/DDBJ whole genome shotgun (WGS) entry which is preliminary data.</text>
</comment>